<comment type="caution">
    <text evidence="7">The sequence shown here is derived from an EMBL/GenBank/DDBJ whole genome shotgun (WGS) entry which is preliminary data.</text>
</comment>
<evidence type="ECO:0000313" key="8">
    <source>
        <dbReference type="Proteomes" id="UP001055167"/>
    </source>
</evidence>
<proteinExistence type="inferred from homology"/>
<sequence length="320" mass="33714">MDLARLRTLRELAVRGTMAAVAEALLVSPSAVSQQIALLEGEMGTALVERRGRGVVLTLAGARLAEHAGAVIAILEEARTDLAAMRREVAGELRVAAFPSVAASLIPHAIRSASARYPALRISFEELEPAEGLAALRAWQADIAIVDDLTTAGPADGRIELAHLLDDTLHVMLPRGHPLAARPFVGLGDLRGEPFALDNASRDYAAVVVRACREAGFEPVVNGRCEGFEVVRALTAAGCSISVQPGLRATGDDAEIRFRELRPAMTRCISAAYRRGEARHPAVGAFLAALNDVVGAARREERLPTPGPPGPATAPTASGR</sequence>
<dbReference type="Gene3D" id="1.10.10.10">
    <property type="entry name" value="Winged helix-like DNA-binding domain superfamily/Winged helix DNA-binding domain"/>
    <property type="match status" value="1"/>
</dbReference>
<feature type="region of interest" description="Disordered" evidence="5">
    <location>
        <begin position="299"/>
        <end position="320"/>
    </location>
</feature>
<dbReference type="Gene3D" id="3.40.190.10">
    <property type="entry name" value="Periplasmic binding protein-like II"/>
    <property type="match status" value="2"/>
</dbReference>
<dbReference type="RefSeq" id="WP_128565110.1">
    <property type="nucleotide sequence ID" value="NZ_BPQH01000015.1"/>
</dbReference>
<evidence type="ECO:0000256" key="2">
    <source>
        <dbReference type="ARBA" id="ARBA00023015"/>
    </source>
</evidence>
<evidence type="ECO:0000256" key="5">
    <source>
        <dbReference type="SAM" id="MobiDB-lite"/>
    </source>
</evidence>
<protein>
    <submittedName>
        <fullName evidence="7">HTH-type transcriptional regulator HdfR</fullName>
    </submittedName>
</protein>
<comment type="similarity">
    <text evidence="1">Belongs to the LysR transcriptional regulatory family.</text>
</comment>
<evidence type="ECO:0000256" key="3">
    <source>
        <dbReference type="ARBA" id="ARBA00023125"/>
    </source>
</evidence>
<keyword evidence="4" id="KW-0804">Transcription</keyword>
<dbReference type="PANTHER" id="PTHR30346">
    <property type="entry name" value="TRANSCRIPTIONAL DUAL REGULATOR HCAR-RELATED"/>
    <property type="match status" value="1"/>
</dbReference>
<evidence type="ECO:0000256" key="1">
    <source>
        <dbReference type="ARBA" id="ARBA00009437"/>
    </source>
</evidence>
<dbReference type="InterPro" id="IPR036390">
    <property type="entry name" value="WH_DNA-bd_sf"/>
</dbReference>
<accession>A0ABQ4R4M4</accession>
<keyword evidence="3" id="KW-0238">DNA-binding</keyword>
<organism evidence="7 8">
    <name type="scientific">Methylobacterium crusticola</name>
    <dbReference type="NCBI Taxonomy" id="1697972"/>
    <lineage>
        <taxon>Bacteria</taxon>
        <taxon>Pseudomonadati</taxon>
        <taxon>Pseudomonadota</taxon>
        <taxon>Alphaproteobacteria</taxon>
        <taxon>Hyphomicrobiales</taxon>
        <taxon>Methylobacteriaceae</taxon>
        <taxon>Methylobacterium</taxon>
    </lineage>
</organism>
<dbReference type="EMBL" id="BPQH01000015">
    <property type="protein sequence ID" value="GJD51786.1"/>
    <property type="molecule type" value="Genomic_DNA"/>
</dbReference>
<dbReference type="Pfam" id="PF03466">
    <property type="entry name" value="LysR_substrate"/>
    <property type="match status" value="1"/>
</dbReference>
<feature type="domain" description="HTH lysR-type" evidence="6">
    <location>
        <begin position="1"/>
        <end position="58"/>
    </location>
</feature>
<reference evidence="7" key="2">
    <citation type="submission" date="2021-08" db="EMBL/GenBank/DDBJ databases">
        <authorList>
            <person name="Tani A."/>
            <person name="Ola A."/>
            <person name="Ogura Y."/>
            <person name="Katsura K."/>
            <person name="Hayashi T."/>
        </authorList>
    </citation>
    <scope>NUCLEOTIDE SEQUENCE</scope>
    <source>
        <strain evidence="7">KCTC 52305</strain>
    </source>
</reference>
<evidence type="ECO:0000259" key="6">
    <source>
        <dbReference type="PROSITE" id="PS50931"/>
    </source>
</evidence>
<keyword evidence="2" id="KW-0805">Transcription regulation</keyword>
<dbReference type="SUPFAM" id="SSF46785">
    <property type="entry name" value="Winged helix' DNA-binding domain"/>
    <property type="match status" value="1"/>
</dbReference>
<dbReference type="InterPro" id="IPR005119">
    <property type="entry name" value="LysR_subst-bd"/>
</dbReference>
<dbReference type="PROSITE" id="PS50931">
    <property type="entry name" value="HTH_LYSR"/>
    <property type="match status" value="1"/>
</dbReference>
<evidence type="ECO:0000256" key="4">
    <source>
        <dbReference type="ARBA" id="ARBA00023163"/>
    </source>
</evidence>
<dbReference type="PANTHER" id="PTHR30346:SF29">
    <property type="entry name" value="LYSR SUBSTRATE-BINDING"/>
    <property type="match status" value="1"/>
</dbReference>
<dbReference type="SUPFAM" id="SSF53850">
    <property type="entry name" value="Periplasmic binding protein-like II"/>
    <property type="match status" value="1"/>
</dbReference>
<dbReference type="Pfam" id="PF00126">
    <property type="entry name" value="HTH_1"/>
    <property type="match status" value="1"/>
</dbReference>
<reference evidence="7" key="1">
    <citation type="journal article" date="2021" name="Front. Microbiol.">
        <title>Comprehensive Comparative Genomics and Phenotyping of Methylobacterium Species.</title>
        <authorList>
            <person name="Alessa O."/>
            <person name="Ogura Y."/>
            <person name="Fujitani Y."/>
            <person name="Takami H."/>
            <person name="Hayashi T."/>
            <person name="Sahin N."/>
            <person name="Tani A."/>
        </authorList>
    </citation>
    <scope>NUCLEOTIDE SEQUENCE</scope>
    <source>
        <strain evidence="7">KCTC 52305</strain>
    </source>
</reference>
<dbReference type="CDD" id="cd08423">
    <property type="entry name" value="PBP2_LTTR_like_6"/>
    <property type="match status" value="1"/>
</dbReference>
<dbReference type="InterPro" id="IPR000847">
    <property type="entry name" value="LysR_HTH_N"/>
</dbReference>
<keyword evidence="8" id="KW-1185">Reference proteome</keyword>
<name>A0ABQ4R4M4_9HYPH</name>
<evidence type="ECO:0000313" key="7">
    <source>
        <dbReference type="EMBL" id="GJD51786.1"/>
    </source>
</evidence>
<dbReference type="Proteomes" id="UP001055167">
    <property type="component" value="Unassembled WGS sequence"/>
</dbReference>
<dbReference type="InterPro" id="IPR036388">
    <property type="entry name" value="WH-like_DNA-bd_sf"/>
</dbReference>
<gene>
    <name evidence="7" type="primary">hdfR_5</name>
    <name evidence="7" type="ORF">OPKNFCMD_4545</name>
</gene>